<protein>
    <submittedName>
        <fullName evidence="1">Uncharacterized protein</fullName>
    </submittedName>
</protein>
<dbReference type="EMBL" id="KZ155785">
    <property type="protein sequence ID" value="OUS46109.1"/>
    <property type="molecule type" value="Genomic_DNA"/>
</dbReference>
<dbReference type="AlphaFoldDB" id="A0A1Y5I963"/>
<feature type="non-terminal residue" evidence="1">
    <location>
        <position position="1"/>
    </location>
</feature>
<gene>
    <name evidence="1" type="ORF">BE221DRAFT_75911</name>
</gene>
<sequence length="68" mass="8047">SLLVRTSVTRTLARSFAPHPRRRSSRTIHRTVRPRTLEPARRIVDDAFPRARDAEARVHRAPPRARWW</sequence>
<accession>A0A1Y5I963</accession>
<organism evidence="1">
    <name type="scientific">Ostreococcus tauri</name>
    <name type="common">Marine green alga</name>
    <dbReference type="NCBI Taxonomy" id="70448"/>
    <lineage>
        <taxon>Eukaryota</taxon>
        <taxon>Viridiplantae</taxon>
        <taxon>Chlorophyta</taxon>
        <taxon>Mamiellophyceae</taxon>
        <taxon>Mamiellales</taxon>
        <taxon>Bathycoccaceae</taxon>
        <taxon>Ostreococcus</taxon>
    </lineage>
</organism>
<dbReference type="Proteomes" id="UP000195557">
    <property type="component" value="Unassembled WGS sequence"/>
</dbReference>
<name>A0A1Y5I963_OSTTA</name>
<evidence type="ECO:0000313" key="1">
    <source>
        <dbReference type="EMBL" id="OUS46109.1"/>
    </source>
</evidence>
<proteinExistence type="predicted"/>
<reference evidence="1" key="1">
    <citation type="submission" date="2017-04" db="EMBL/GenBank/DDBJ databases">
        <title>Population genomics of picophytoplankton unveils novel chromosome hypervariability.</title>
        <authorList>
            <consortium name="DOE Joint Genome Institute"/>
            <person name="Blanc-Mathieu R."/>
            <person name="Krasovec M."/>
            <person name="Hebrard M."/>
            <person name="Yau S."/>
            <person name="Desgranges E."/>
            <person name="Martin J."/>
            <person name="Schackwitz W."/>
            <person name="Kuo A."/>
            <person name="Salin G."/>
            <person name="Donnadieu C."/>
            <person name="Desdevises Y."/>
            <person name="Sanchez-Ferandin S."/>
            <person name="Moreau H."/>
            <person name="Rivals E."/>
            <person name="Grigoriev I.V."/>
            <person name="Grimsley N."/>
            <person name="Eyre-Walker A."/>
            <person name="Piganeau G."/>
        </authorList>
    </citation>
    <scope>NUCLEOTIDE SEQUENCE [LARGE SCALE GENOMIC DNA]</scope>
    <source>
        <strain evidence="1">RCC 1115</strain>
    </source>
</reference>